<evidence type="ECO:0000256" key="1">
    <source>
        <dbReference type="SAM" id="MobiDB-lite"/>
    </source>
</evidence>
<feature type="region of interest" description="Disordered" evidence="1">
    <location>
        <begin position="315"/>
        <end position="344"/>
    </location>
</feature>
<name>A0A3E4QYQ9_9ACTN</name>
<comment type="caution">
    <text evidence="2">The sequence shown here is derived from an EMBL/GenBank/DDBJ whole genome shotgun (WGS) entry which is preliminary data.</text>
</comment>
<organism evidence="2 3">
    <name type="scientific">Collinsella tanakaei</name>
    <dbReference type="NCBI Taxonomy" id="626935"/>
    <lineage>
        <taxon>Bacteria</taxon>
        <taxon>Bacillati</taxon>
        <taxon>Actinomycetota</taxon>
        <taxon>Coriobacteriia</taxon>
        <taxon>Coriobacteriales</taxon>
        <taxon>Coriobacteriaceae</taxon>
        <taxon>Collinsella</taxon>
    </lineage>
</organism>
<sequence>MPRSLETTLIKKIADAFSSGKLYTPKTDSERRGLKRRVLKGTVATPYKGLYALTEQWVDMEKPQQYKMIIKTLAELYPNWVFCSFSAAVLHGLEVPFTEMNLVHIAATCSRRTNDLVYHHMKIDSPENVDGVKCASIEGTVLECVRKSDFRYALAVADSSLRLLRRNAKEMIERIETKCKGRHGIAYVKEVFGHANSRAENGGESYARAVMIENGVMLPKLQVEHYNPVTKTKYRDDFEWELKTGNVAGELDGNKKYTLIAKNRGVTIEQVLLEERQRESRLRNQGLKFARFTFDQIRHVSSFIDILDSCGIPRIGINPRAPKPPAKRREIASRTYKRKSQRQR</sequence>
<proteinExistence type="predicted"/>
<evidence type="ECO:0000313" key="3">
    <source>
        <dbReference type="Proteomes" id="UP000260943"/>
    </source>
</evidence>
<gene>
    <name evidence="2" type="ORF">DXC81_00885</name>
</gene>
<protein>
    <submittedName>
        <fullName evidence="2">Uncharacterized protein</fullName>
    </submittedName>
</protein>
<feature type="compositionally biased region" description="Basic residues" evidence="1">
    <location>
        <begin position="335"/>
        <end position="344"/>
    </location>
</feature>
<dbReference type="Proteomes" id="UP000260943">
    <property type="component" value="Unassembled WGS sequence"/>
</dbReference>
<evidence type="ECO:0000313" key="2">
    <source>
        <dbReference type="EMBL" id="RGL12247.1"/>
    </source>
</evidence>
<dbReference type="AlphaFoldDB" id="A0A3E4QYQ9"/>
<accession>A0A3E4QYQ9</accession>
<dbReference type="EMBL" id="QSRJ01000001">
    <property type="protein sequence ID" value="RGL12247.1"/>
    <property type="molecule type" value="Genomic_DNA"/>
</dbReference>
<dbReference type="RefSeq" id="WP_117678762.1">
    <property type="nucleotide sequence ID" value="NZ_CALJOO010000050.1"/>
</dbReference>
<reference evidence="2 3" key="1">
    <citation type="submission" date="2018-08" db="EMBL/GenBank/DDBJ databases">
        <title>A genome reference for cultivated species of the human gut microbiota.</title>
        <authorList>
            <person name="Zou Y."/>
            <person name="Xue W."/>
            <person name="Luo G."/>
        </authorList>
    </citation>
    <scope>NUCLEOTIDE SEQUENCE [LARGE SCALE GENOMIC DNA]</scope>
    <source>
        <strain evidence="2 3">TF08-14</strain>
    </source>
</reference>